<keyword evidence="2" id="KW-1185">Reference proteome</keyword>
<evidence type="ECO:0000313" key="2">
    <source>
        <dbReference type="Proteomes" id="UP001165064"/>
    </source>
</evidence>
<proteinExistence type="predicted"/>
<organism evidence="1 2">
    <name type="scientific">Ambrosiozyma monospora</name>
    <name type="common">Yeast</name>
    <name type="synonym">Endomycopsis monosporus</name>
    <dbReference type="NCBI Taxonomy" id="43982"/>
    <lineage>
        <taxon>Eukaryota</taxon>
        <taxon>Fungi</taxon>
        <taxon>Dikarya</taxon>
        <taxon>Ascomycota</taxon>
        <taxon>Saccharomycotina</taxon>
        <taxon>Pichiomycetes</taxon>
        <taxon>Pichiales</taxon>
        <taxon>Pichiaceae</taxon>
        <taxon>Ambrosiozyma</taxon>
    </lineage>
</organism>
<accession>A0ACB5TA88</accession>
<comment type="caution">
    <text evidence="1">The sequence shown here is derived from an EMBL/GenBank/DDBJ whole genome shotgun (WGS) entry which is preliminary data.</text>
</comment>
<reference evidence="1" key="1">
    <citation type="submission" date="2023-04" db="EMBL/GenBank/DDBJ databases">
        <title>Ambrosiozyma monospora NBRC 10751.</title>
        <authorList>
            <person name="Ichikawa N."/>
            <person name="Sato H."/>
            <person name="Tonouchi N."/>
        </authorList>
    </citation>
    <scope>NUCLEOTIDE SEQUENCE</scope>
    <source>
        <strain evidence="1">NBRC 10751</strain>
    </source>
</reference>
<dbReference type="Proteomes" id="UP001165064">
    <property type="component" value="Unassembled WGS sequence"/>
</dbReference>
<name>A0ACB5TA88_AMBMO</name>
<sequence length="249" mass="27374">MSGSAGFDRHITVFSPEGRLYQVEYAFKAINSTNISCIGIVGEDSSVFISQKKVSDKLLDPSTITYIFNISPNVGMLATGSIADARTLAMRARAESAEFQYKNGYEMPVSAVAKRMANLAQVYTQKAYMRPMGVSLMFISFDDEDGPSLFKSDPAGYYFSAKAASTGVKQQEITTALERAFKKKKEGTKVIVKGDWTKVVEFGIITLSNTLSTEFRKGDLEIGVATKEGFRTLTPDEIDERLVSIAEQD</sequence>
<gene>
    <name evidence="1" type="ORF">Amon02_000673400</name>
</gene>
<protein>
    <submittedName>
        <fullName evidence="1">Unnamed protein product</fullName>
    </submittedName>
</protein>
<evidence type="ECO:0000313" key="1">
    <source>
        <dbReference type="EMBL" id="GME84289.1"/>
    </source>
</evidence>
<dbReference type="EMBL" id="BSXS01005383">
    <property type="protein sequence ID" value="GME84289.1"/>
    <property type="molecule type" value="Genomic_DNA"/>
</dbReference>